<dbReference type="Proteomes" id="UP001412067">
    <property type="component" value="Unassembled WGS sequence"/>
</dbReference>
<feature type="compositionally biased region" description="Basic and acidic residues" evidence="1">
    <location>
        <begin position="275"/>
        <end position="290"/>
    </location>
</feature>
<reference evidence="2 3" key="1">
    <citation type="journal article" date="2022" name="Nat. Plants">
        <title>Genomes of leafy and leafless Platanthera orchids illuminate the evolution of mycoheterotrophy.</title>
        <authorList>
            <person name="Li M.H."/>
            <person name="Liu K.W."/>
            <person name="Li Z."/>
            <person name="Lu H.C."/>
            <person name="Ye Q.L."/>
            <person name="Zhang D."/>
            <person name="Wang J.Y."/>
            <person name="Li Y.F."/>
            <person name="Zhong Z.M."/>
            <person name="Liu X."/>
            <person name="Yu X."/>
            <person name="Liu D.K."/>
            <person name="Tu X.D."/>
            <person name="Liu B."/>
            <person name="Hao Y."/>
            <person name="Liao X.Y."/>
            <person name="Jiang Y.T."/>
            <person name="Sun W.H."/>
            <person name="Chen J."/>
            <person name="Chen Y.Q."/>
            <person name="Ai Y."/>
            <person name="Zhai J.W."/>
            <person name="Wu S.S."/>
            <person name="Zhou Z."/>
            <person name="Hsiao Y.Y."/>
            <person name="Wu W.L."/>
            <person name="Chen Y.Y."/>
            <person name="Lin Y.F."/>
            <person name="Hsu J.L."/>
            <person name="Li C.Y."/>
            <person name="Wang Z.W."/>
            <person name="Zhao X."/>
            <person name="Zhong W.Y."/>
            <person name="Ma X.K."/>
            <person name="Ma L."/>
            <person name="Huang J."/>
            <person name="Chen G.Z."/>
            <person name="Huang M.Z."/>
            <person name="Huang L."/>
            <person name="Peng D.H."/>
            <person name="Luo Y.B."/>
            <person name="Zou S.Q."/>
            <person name="Chen S.P."/>
            <person name="Lan S."/>
            <person name="Tsai W.C."/>
            <person name="Van de Peer Y."/>
            <person name="Liu Z.J."/>
        </authorList>
    </citation>
    <scope>NUCLEOTIDE SEQUENCE [LARGE SCALE GENOMIC DNA]</scope>
    <source>
        <strain evidence="2">Lor288</strain>
    </source>
</reference>
<feature type="compositionally biased region" description="Basic and acidic residues" evidence="1">
    <location>
        <begin position="211"/>
        <end position="220"/>
    </location>
</feature>
<evidence type="ECO:0000313" key="2">
    <source>
        <dbReference type="EMBL" id="KAK8940273.1"/>
    </source>
</evidence>
<gene>
    <name evidence="2" type="ORF">KSP40_PGU015248</name>
</gene>
<dbReference type="EMBL" id="JBBWWR010000020">
    <property type="protein sequence ID" value="KAK8940273.1"/>
    <property type="molecule type" value="Genomic_DNA"/>
</dbReference>
<feature type="region of interest" description="Disordered" evidence="1">
    <location>
        <begin position="275"/>
        <end position="334"/>
    </location>
</feature>
<evidence type="ECO:0000313" key="3">
    <source>
        <dbReference type="Proteomes" id="UP001412067"/>
    </source>
</evidence>
<name>A0ABR2LHP1_9ASPA</name>
<sequence>MQARRTTVRLGGATVRVNREIIQTRQSEEAHYPHVLIPFARGFNGWKTVEKDCEPLALVLPLMAAPTPFLQALHRKAQSMWVKAASFHDCFSTDLERDSSGPIGRAPLNRRKKKEKKALLGVPLALNARVKHLSLRWRRRPESGVIGLEYGFVRWLEGGYPATDGSDLGEVDYTTKRDGGRGRPTTPTPREFGPNAGCRSSVSCRPAAESNRPESVEDGRGWPVALGRALPPQQRSWEEALPPVSVTGREVAPCGVETRSWGVVSGMVVSRADFPRLADGEGEGGDRPSDRPWPALRTAVESDLSTDRKSGRPESADQMWERERYQPSRPAPAG</sequence>
<feature type="compositionally biased region" description="Basic and acidic residues" evidence="1">
    <location>
        <begin position="305"/>
        <end position="326"/>
    </location>
</feature>
<comment type="caution">
    <text evidence="2">The sequence shown here is derived from an EMBL/GenBank/DDBJ whole genome shotgun (WGS) entry which is preliminary data.</text>
</comment>
<evidence type="ECO:0000256" key="1">
    <source>
        <dbReference type="SAM" id="MobiDB-lite"/>
    </source>
</evidence>
<protein>
    <submittedName>
        <fullName evidence="2">Uncharacterized protein</fullName>
    </submittedName>
</protein>
<organism evidence="2 3">
    <name type="scientific">Platanthera guangdongensis</name>
    <dbReference type="NCBI Taxonomy" id="2320717"/>
    <lineage>
        <taxon>Eukaryota</taxon>
        <taxon>Viridiplantae</taxon>
        <taxon>Streptophyta</taxon>
        <taxon>Embryophyta</taxon>
        <taxon>Tracheophyta</taxon>
        <taxon>Spermatophyta</taxon>
        <taxon>Magnoliopsida</taxon>
        <taxon>Liliopsida</taxon>
        <taxon>Asparagales</taxon>
        <taxon>Orchidaceae</taxon>
        <taxon>Orchidoideae</taxon>
        <taxon>Orchideae</taxon>
        <taxon>Orchidinae</taxon>
        <taxon>Platanthera</taxon>
    </lineage>
</organism>
<proteinExistence type="predicted"/>
<feature type="region of interest" description="Disordered" evidence="1">
    <location>
        <begin position="167"/>
        <end position="227"/>
    </location>
</feature>
<accession>A0ABR2LHP1</accession>
<keyword evidence="3" id="KW-1185">Reference proteome</keyword>